<organism evidence="2 3">
    <name type="scientific">Lentisphaera profundi</name>
    <dbReference type="NCBI Taxonomy" id="1658616"/>
    <lineage>
        <taxon>Bacteria</taxon>
        <taxon>Pseudomonadati</taxon>
        <taxon>Lentisphaerota</taxon>
        <taxon>Lentisphaeria</taxon>
        <taxon>Lentisphaerales</taxon>
        <taxon>Lentisphaeraceae</taxon>
        <taxon>Lentisphaera</taxon>
    </lineage>
</organism>
<evidence type="ECO:0000256" key="1">
    <source>
        <dbReference type="SAM" id="SignalP"/>
    </source>
</evidence>
<evidence type="ECO:0000313" key="2">
    <source>
        <dbReference type="EMBL" id="WDE97161.1"/>
    </source>
</evidence>
<evidence type="ECO:0008006" key="4">
    <source>
        <dbReference type="Google" id="ProtNLM"/>
    </source>
</evidence>
<reference evidence="2 3" key="1">
    <citation type="submission" date="2023-02" db="EMBL/GenBank/DDBJ databases">
        <title>Genome sequence of Lentisphaera profundi SAORIC-696.</title>
        <authorList>
            <person name="Kim e."/>
            <person name="Cho J.-C."/>
            <person name="Choi A."/>
            <person name="Kang I."/>
        </authorList>
    </citation>
    <scope>NUCLEOTIDE SEQUENCE [LARGE SCALE GENOMIC DNA]</scope>
    <source>
        <strain evidence="2 3">SAORIC-696</strain>
    </source>
</reference>
<evidence type="ECO:0000313" key="3">
    <source>
        <dbReference type="Proteomes" id="UP001214250"/>
    </source>
</evidence>
<accession>A0ABY7VSH9</accession>
<gene>
    <name evidence="2" type="ORF">PQO03_04230</name>
</gene>
<keyword evidence="3" id="KW-1185">Reference proteome</keyword>
<dbReference type="Proteomes" id="UP001214250">
    <property type="component" value="Chromosome 1"/>
</dbReference>
<protein>
    <recommendedName>
        <fullName evidence="4">Glycoside hydrolase family 42 N-terminal domain-containing protein</fullName>
    </recommendedName>
</protein>
<feature type="chain" id="PRO_5045937091" description="Glycoside hydrolase family 42 N-terminal domain-containing protein" evidence="1">
    <location>
        <begin position="21"/>
        <end position="1080"/>
    </location>
</feature>
<feature type="signal peptide" evidence="1">
    <location>
        <begin position="1"/>
        <end position="20"/>
    </location>
</feature>
<sequence length="1080" mass="120896">MKKRYLILMAAALSLNTAIAQQDKAVILLEPASKSNNLKITKTADKAYVFETTGGDPHVGLKASIAYEKEKAYVLAFEYTKLKDSGTLNVFINFKGLKGKRKDVPLVKTEVWTKAYIDLTDGGKAYEAAIKGLRIDTPPAKGKSIKIRNLRVVKATKELLQRCAIGDMVDILDTLGIEPGKLTADPCGMDTVRYSDNSSTGIVKSAYGHLDFDARTKQASKEAQNKALVPLGPIIVAGEGEHADNHTVVRIFSKYQVQEVQFLAYNPSVKGGVGVNSLSIGEGKYGFVCHPLIDTKTNSIKLFNRYGGLLKEIKVAGMQPPYIVAAGEFYKGNSGKEIAVASRYAADGLVVFSLKGKRLLKVSAPVNKKSTDGYHLALIKKEGSANQLVYQDIKAQKLYSFDGKSKFLSYAGSYTLPGKARVFNSAYPDKKMTAGEKQDIISTLYSVNKDGETVALDAGLRENTFFYSVHKTHGGAKDPWPDFPDSKYIRNCEDVSLFQAQDWASLPKTGNIKNRSHQEWLAGMNWGTRDFIPFPTVRRERSIEQYDEGQPGTWNLNFTHRWRINQQQALMDVVGEKGLPEYLCLNRKNETLSNGYFDKISFTYGSYNFEQAELQDFYHLVQWEFHKRLAVPYRKNPEHLTIVKPSHENEVNSEAGSMGDYNLHNIKGFYRYLLALHGSVEAINKQFGTSFSDTFFDAPRDALRGDWDKYSYENPFYKEWIEYSRVSVYRRVGEAQLGALLAGIPPQLIRSHQVPSKFITKQNMGLEDKIRRISPVDWFMTAGTGMGYTRYGTWFKNKHTMAEAAWSSGFDDYYNGEYTSKTGDPQLAWEQMEFAIHKGLKGALVMAWPDPKHIGYNTTMISALKRLHEEYGNTPLPGLAGGISQVRAYKGKEQAYDIAALGCTENNTGLIKSLSADGSFEGTVYVSPFHARVDVKTLLEKSSIKVSSEFEELCELKDIRQGCLVEVNFTIPEDVDAEELEIGIFRNNVKLPGLRSILKNVSGGKNVRLVYKFPIIMDNVTIKISSPGSAMPWLLKWISSSVEIRDLAVYQHQDMAMNLTRDIWTGERHKGGVTFDVIPE</sequence>
<proteinExistence type="predicted"/>
<dbReference type="EMBL" id="CP117811">
    <property type="protein sequence ID" value="WDE97161.1"/>
    <property type="molecule type" value="Genomic_DNA"/>
</dbReference>
<dbReference type="RefSeq" id="WP_274151383.1">
    <property type="nucleotide sequence ID" value="NZ_CP117811.1"/>
</dbReference>
<name>A0ABY7VSH9_9BACT</name>
<keyword evidence="1" id="KW-0732">Signal</keyword>